<dbReference type="Gene3D" id="1.20.1060.20">
    <property type="match status" value="1"/>
</dbReference>
<dbReference type="InterPro" id="IPR024704">
    <property type="entry name" value="SMC"/>
</dbReference>
<evidence type="ECO:0000256" key="1">
    <source>
        <dbReference type="ARBA" id="ARBA00022490"/>
    </source>
</evidence>
<feature type="domain" description="SMC hinge" evidence="8">
    <location>
        <begin position="523"/>
        <end position="639"/>
    </location>
</feature>
<dbReference type="InterPro" id="IPR010935">
    <property type="entry name" value="SMC_hinge"/>
</dbReference>
<evidence type="ECO:0000256" key="3">
    <source>
        <dbReference type="ARBA" id="ARBA00022840"/>
    </source>
</evidence>
<dbReference type="RefSeq" id="WP_186969218.1">
    <property type="nucleotide sequence ID" value="NZ_JACOPK010000002.1"/>
</dbReference>
<evidence type="ECO:0000313" key="10">
    <source>
        <dbReference type="Proteomes" id="UP000641741"/>
    </source>
</evidence>
<dbReference type="SUPFAM" id="SSF75553">
    <property type="entry name" value="Smc hinge domain"/>
    <property type="match status" value="1"/>
</dbReference>
<dbReference type="Pfam" id="PF02463">
    <property type="entry name" value="SMC_N"/>
    <property type="match status" value="1"/>
</dbReference>
<dbReference type="Pfam" id="PF06470">
    <property type="entry name" value="SMC_hinge"/>
    <property type="match status" value="1"/>
</dbReference>
<keyword evidence="3 6" id="KW-0067">ATP-binding</keyword>
<dbReference type="PANTHER" id="PTHR43977">
    <property type="entry name" value="STRUCTURAL MAINTENANCE OF CHROMOSOMES PROTEIN 3"/>
    <property type="match status" value="1"/>
</dbReference>
<dbReference type="SMART" id="SM00968">
    <property type="entry name" value="SMC_hinge"/>
    <property type="match status" value="1"/>
</dbReference>
<comment type="function">
    <text evidence="6">Required for chromosome condensation and partitioning.</text>
</comment>
<dbReference type="CDD" id="cd03278">
    <property type="entry name" value="ABC_SMC_barmotin"/>
    <property type="match status" value="2"/>
</dbReference>
<keyword evidence="1 6" id="KW-0963">Cytoplasm</keyword>
<gene>
    <name evidence="6 9" type="primary">smc</name>
    <name evidence="9" type="ORF">H8S02_02865</name>
</gene>
<comment type="subcellular location">
    <subcellularLocation>
        <location evidence="6">Cytoplasm</location>
    </subcellularLocation>
</comment>
<protein>
    <recommendedName>
        <fullName evidence="6">Chromosome partition protein Smc</fullName>
    </recommendedName>
</protein>
<feature type="binding site" evidence="6">
    <location>
        <begin position="32"/>
        <end position="39"/>
    </location>
    <ligand>
        <name>ATP</name>
        <dbReference type="ChEBI" id="CHEBI:30616"/>
    </ligand>
</feature>
<feature type="coiled-coil region" evidence="6">
    <location>
        <begin position="231"/>
        <end position="275"/>
    </location>
</feature>
<dbReference type="InterPro" id="IPR027417">
    <property type="entry name" value="P-loop_NTPase"/>
</dbReference>
<accession>A0ABR7GKS4</accession>
<keyword evidence="5 6" id="KW-0238">DNA-binding</keyword>
<dbReference type="EMBL" id="JACOPK010000002">
    <property type="protein sequence ID" value="MBC5694893.1"/>
    <property type="molecule type" value="Genomic_DNA"/>
</dbReference>
<comment type="subunit">
    <text evidence="6">Homodimer.</text>
</comment>
<dbReference type="Gene3D" id="3.30.70.1620">
    <property type="match status" value="1"/>
</dbReference>
<keyword evidence="4 6" id="KW-0175">Coiled coil</keyword>
<reference evidence="9 10" key="1">
    <citation type="submission" date="2020-08" db="EMBL/GenBank/DDBJ databases">
        <title>Genome public.</title>
        <authorList>
            <person name="Liu C."/>
            <person name="Sun Q."/>
        </authorList>
    </citation>
    <scope>NUCLEOTIDE SEQUENCE [LARGE SCALE GENOMIC DNA]</scope>
    <source>
        <strain evidence="9 10">M2</strain>
    </source>
</reference>
<name>A0ABR7GKS4_9FIRM</name>
<dbReference type="HAMAP" id="MF_01894">
    <property type="entry name" value="Smc_prok"/>
    <property type="match status" value="1"/>
</dbReference>
<evidence type="ECO:0000256" key="6">
    <source>
        <dbReference type="HAMAP-Rule" id="MF_01894"/>
    </source>
</evidence>
<dbReference type="NCBIfam" id="TIGR02168">
    <property type="entry name" value="SMC_prok_B"/>
    <property type="match status" value="1"/>
</dbReference>
<evidence type="ECO:0000256" key="7">
    <source>
        <dbReference type="SAM" id="MobiDB-lite"/>
    </source>
</evidence>
<dbReference type="PIRSF" id="PIRSF005719">
    <property type="entry name" value="SMC"/>
    <property type="match status" value="1"/>
</dbReference>
<dbReference type="InterPro" id="IPR011890">
    <property type="entry name" value="SMC_prok"/>
</dbReference>
<evidence type="ECO:0000256" key="4">
    <source>
        <dbReference type="ARBA" id="ARBA00023054"/>
    </source>
</evidence>
<evidence type="ECO:0000259" key="8">
    <source>
        <dbReference type="SMART" id="SM00968"/>
    </source>
</evidence>
<dbReference type="Gene3D" id="3.40.50.300">
    <property type="entry name" value="P-loop containing nucleotide triphosphate hydrolases"/>
    <property type="match status" value="2"/>
</dbReference>
<feature type="coiled-coil region" evidence="6">
    <location>
        <begin position="680"/>
        <end position="714"/>
    </location>
</feature>
<dbReference type="Proteomes" id="UP000641741">
    <property type="component" value="Unassembled WGS sequence"/>
</dbReference>
<organism evidence="9 10">
    <name type="scientific">Agathobaculum hominis</name>
    <dbReference type="NCBI Taxonomy" id="2763014"/>
    <lineage>
        <taxon>Bacteria</taxon>
        <taxon>Bacillati</taxon>
        <taxon>Bacillota</taxon>
        <taxon>Clostridia</taxon>
        <taxon>Eubacteriales</taxon>
        <taxon>Butyricicoccaceae</taxon>
        <taxon>Agathobaculum</taxon>
    </lineage>
</organism>
<proteinExistence type="inferred from homology"/>
<evidence type="ECO:0000313" key="9">
    <source>
        <dbReference type="EMBL" id="MBC5694893.1"/>
    </source>
</evidence>
<sequence length="1191" mass="132150">MVLKSLILQGFKSFPDRTEIKFLGGMTAIVGPNGSGKSNISDAIRWVLGEQSSRSLRGAKMEDVIFGGTAKRGPVGFAEVSLILDNSTGVFRSPFAEIMVTRRYYRSGESEYSLGKKHCRLRDIRELFMDTGLGLDGYSSIGQGRIDEILSLRSEDRRGVFEEAAGITKFRARKEEAERRLAATEDNLTRIRDLYDELGRQLEPLEKQAKKTEKFLVLRDELRVLEVSLWLEQLERLKSEAEKRSRDAEVCRGQLENAKSEQERRYQQAEQLTADLHGIDRETEALRTSLREAESREAGQASRIAVLRANLENCRANLERVHRENEERAKQAEKLAEQFSAQETRIAELEQSSAEARERLAAQEDRLAQHREAEGAAAAALERAEQARAAAQNEQHTLALERTAAQTGLAGMDGQQDDLHRALENAGDRLKAVQEEQSAFESRVSAGQTTLRQAQAQAGEADAALRQAKADADALGTALRQAESALTDARNRAAMLRDMQRDYDGFARSVRSVMQQAGRGRLSGVHGPVSALLSTENRFVTAIDTALGASASSIVVGSAEDGRACIEYLRRTDGGRATFLPLDTIRPASLRESGLDRERGCCGTADTLVQFDETYGAVVRSLLARTVVCENMDAALALARSHGHRFRIVTLDGQIIQPGGAMTGGSASRGTGALARAGRLRAAEEQAERCEAARKTAEQRFRAAEKRLHACETACETQNAALRRQAEAQAALAAACTQHRALLGNAQARQEELMQQQRSMEAEKQRSAEVLASFDAREAQAGTQLRDAETRVQTCRDALARLRTEAAEQEAQLAGQRTALTRTEAELSGENRALEQMRALRCETDAGLSSAADSIKRYECECERMQDELAEEKAAHERSETLTRTLREQLEQTGKRREQVEERRTAVRRDAQDAGEQILGMEREASRLENRAGQLKAEEAQLLGRMWESYELTPTPAAALAQPLDDPAAARERAHELRGEIRALGSVNPDAVEEYRRVRERYAFMGGQKDDLERAQRELYRVIDRLTVNMKEIFASEFARLNVLFGQTFREIFGGGHAELALADTSDILSCGIDIRVSPPGKAVKTITLLSGGEKAFVAITLYFAILKLRPAPFCVLDEIEAALDDVNVQRYAKYIRKLTDFTQFIVITHRRGTMEEADMLYGVTMQEQGVSKLLMLNLAEAEKRLKNTIK</sequence>
<keyword evidence="10" id="KW-1185">Reference proteome</keyword>
<comment type="similarity">
    <text evidence="6">Belongs to the SMC family.</text>
</comment>
<keyword evidence="2 6" id="KW-0547">Nucleotide-binding</keyword>
<comment type="domain">
    <text evidence="6">Contains large globular domains required for ATP hydrolysis at each terminus and a third globular domain forming a flexible hinge near the middle of the molecule. These domains are separated by coiled-coil structures.</text>
</comment>
<feature type="coiled-coil region" evidence="6">
    <location>
        <begin position="304"/>
        <end position="499"/>
    </location>
</feature>
<comment type="caution">
    <text evidence="9">The sequence shown here is derived from an EMBL/GenBank/DDBJ whole genome shotgun (WGS) entry which is preliminary data.</text>
</comment>
<dbReference type="InterPro" id="IPR036277">
    <property type="entry name" value="SMC_hinge_sf"/>
</dbReference>
<feature type="coiled-coil region" evidence="6">
    <location>
        <begin position="167"/>
        <end position="201"/>
    </location>
</feature>
<dbReference type="SUPFAM" id="SSF52540">
    <property type="entry name" value="P-loop containing nucleoside triphosphate hydrolases"/>
    <property type="match status" value="1"/>
</dbReference>
<evidence type="ECO:0000256" key="5">
    <source>
        <dbReference type="ARBA" id="ARBA00023125"/>
    </source>
</evidence>
<evidence type="ECO:0000256" key="2">
    <source>
        <dbReference type="ARBA" id="ARBA00022741"/>
    </source>
</evidence>
<dbReference type="InterPro" id="IPR003395">
    <property type="entry name" value="RecF/RecN/SMC_N"/>
</dbReference>
<dbReference type="Gene3D" id="6.10.140.1720">
    <property type="match status" value="1"/>
</dbReference>
<feature type="region of interest" description="Disordered" evidence="7">
    <location>
        <begin position="889"/>
        <end position="910"/>
    </location>
</feature>